<comment type="subcellular location">
    <subcellularLocation>
        <location evidence="1">Membrane</location>
        <topology evidence="1">Single-pass membrane protein</topology>
    </subcellularLocation>
</comment>
<organism evidence="7 8">
    <name type="scientific">Candidatus Nomurabacteria bacterium GW2011_GWD2_39_12</name>
    <dbReference type="NCBI Taxonomy" id="1618759"/>
    <lineage>
        <taxon>Bacteria</taxon>
        <taxon>Candidatus Nomuraibacteriota</taxon>
    </lineage>
</organism>
<evidence type="ECO:0000256" key="6">
    <source>
        <dbReference type="SAM" id="Phobius"/>
    </source>
</evidence>
<gene>
    <name evidence="7" type="ORF">UT27_C0009G0038</name>
</gene>
<dbReference type="GO" id="GO:0016020">
    <property type="term" value="C:membrane"/>
    <property type="evidence" value="ECO:0007669"/>
    <property type="project" value="UniProtKB-SubCell"/>
</dbReference>
<evidence type="ECO:0008006" key="9">
    <source>
        <dbReference type="Google" id="ProtNLM"/>
    </source>
</evidence>
<sequence length="209" mass="22226">MRFTCTKGFTHRLKFSVIPKGGGFTLMELLVVVAIIGVLASIVLASLNTSRAKGRDARRVSDMHEITNALSLYYSANGSYPPINAESAGVGGWNVSYNPGFLQALVPDFMGANPKDPINQLESGFSFFGAKAGSYFYAYYNYPDASAYGCSFSGSFAVIAVRQLEGGITPTTSRATCGTFPPGGCPDGGISGVCRDWGTEFDYSAIWAP</sequence>
<comment type="caution">
    <text evidence="7">The sequence shown here is derived from an EMBL/GenBank/DDBJ whole genome shotgun (WGS) entry which is preliminary data.</text>
</comment>
<dbReference type="Proteomes" id="UP000033998">
    <property type="component" value="Unassembled WGS sequence"/>
</dbReference>
<dbReference type="EMBL" id="LBWE01000009">
    <property type="protein sequence ID" value="KKR01264.1"/>
    <property type="molecule type" value="Genomic_DNA"/>
</dbReference>
<dbReference type="PRINTS" id="PR00813">
    <property type="entry name" value="BCTERIALGSPG"/>
</dbReference>
<accession>A0A837HQ91</accession>
<dbReference type="InterPro" id="IPR000983">
    <property type="entry name" value="Bac_GSPG_pilin"/>
</dbReference>
<dbReference type="Pfam" id="PF07963">
    <property type="entry name" value="N_methyl"/>
    <property type="match status" value="1"/>
</dbReference>
<keyword evidence="4 6" id="KW-1133">Transmembrane helix</keyword>
<evidence type="ECO:0000313" key="8">
    <source>
        <dbReference type="Proteomes" id="UP000033998"/>
    </source>
</evidence>
<dbReference type="SUPFAM" id="SSF54523">
    <property type="entry name" value="Pili subunits"/>
    <property type="match status" value="1"/>
</dbReference>
<keyword evidence="5 6" id="KW-0472">Membrane</keyword>
<dbReference type="NCBIfam" id="TIGR02532">
    <property type="entry name" value="IV_pilin_GFxxxE"/>
    <property type="match status" value="1"/>
</dbReference>
<evidence type="ECO:0000256" key="3">
    <source>
        <dbReference type="ARBA" id="ARBA00022692"/>
    </source>
</evidence>
<reference evidence="7 8" key="1">
    <citation type="journal article" date="2015" name="Nature">
        <title>rRNA introns, odd ribosomes, and small enigmatic genomes across a large radiation of phyla.</title>
        <authorList>
            <person name="Brown C.T."/>
            <person name="Hug L.A."/>
            <person name="Thomas B.C."/>
            <person name="Sharon I."/>
            <person name="Castelle C.J."/>
            <person name="Singh A."/>
            <person name="Wilkins M.J."/>
            <person name="Williams K.H."/>
            <person name="Banfield J.F."/>
        </authorList>
    </citation>
    <scope>NUCLEOTIDE SEQUENCE [LARGE SCALE GENOMIC DNA]</scope>
</reference>
<evidence type="ECO:0000256" key="5">
    <source>
        <dbReference type="ARBA" id="ARBA00023136"/>
    </source>
</evidence>
<dbReference type="PANTHER" id="PTHR30093:SF44">
    <property type="entry name" value="TYPE II SECRETION SYSTEM CORE PROTEIN G"/>
    <property type="match status" value="1"/>
</dbReference>
<proteinExistence type="predicted"/>
<evidence type="ECO:0000313" key="7">
    <source>
        <dbReference type="EMBL" id="KKR01264.1"/>
    </source>
</evidence>
<feature type="transmembrane region" description="Helical" evidence="6">
    <location>
        <begin position="29"/>
        <end position="49"/>
    </location>
</feature>
<evidence type="ECO:0000256" key="2">
    <source>
        <dbReference type="ARBA" id="ARBA00022481"/>
    </source>
</evidence>
<dbReference type="Gene3D" id="3.30.700.10">
    <property type="entry name" value="Glycoprotein, Type 4 Pilin"/>
    <property type="match status" value="1"/>
</dbReference>
<dbReference type="GO" id="GO:0015628">
    <property type="term" value="P:protein secretion by the type II secretion system"/>
    <property type="evidence" value="ECO:0007669"/>
    <property type="project" value="InterPro"/>
</dbReference>
<dbReference type="InterPro" id="IPR045584">
    <property type="entry name" value="Pilin-like"/>
</dbReference>
<dbReference type="AlphaFoldDB" id="A0A837HQ91"/>
<keyword evidence="3 6" id="KW-0812">Transmembrane</keyword>
<name>A0A837HQ91_9BACT</name>
<dbReference type="InterPro" id="IPR012902">
    <property type="entry name" value="N_methyl_site"/>
</dbReference>
<dbReference type="GO" id="GO:0015627">
    <property type="term" value="C:type II protein secretion system complex"/>
    <property type="evidence" value="ECO:0007669"/>
    <property type="project" value="InterPro"/>
</dbReference>
<dbReference type="PANTHER" id="PTHR30093">
    <property type="entry name" value="GENERAL SECRETION PATHWAY PROTEIN G"/>
    <property type="match status" value="1"/>
</dbReference>
<keyword evidence="2" id="KW-0488">Methylation</keyword>
<evidence type="ECO:0000256" key="1">
    <source>
        <dbReference type="ARBA" id="ARBA00004167"/>
    </source>
</evidence>
<protein>
    <recommendedName>
        <fullName evidence="9">General secretion pathway protein G</fullName>
    </recommendedName>
</protein>
<evidence type="ECO:0000256" key="4">
    <source>
        <dbReference type="ARBA" id="ARBA00022989"/>
    </source>
</evidence>